<dbReference type="PANTHER" id="PTHR47331">
    <property type="entry name" value="PHD-TYPE DOMAIN-CONTAINING PROTEIN"/>
    <property type="match status" value="1"/>
</dbReference>
<keyword evidence="4" id="KW-1185">Reference proteome</keyword>
<reference evidence="5" key="1">
    <citation type="submission" date="2017-02" db="UniProtKB">
        <authorList>
            <consortium name="WormBaseParasite"/>
        </authorList>
    </citation>
    <scope>IDENTIFICATION</scope>
</reference>
<evidence type="ECO:0000256" key="1">
    <source>
        <dbReference type="SAM" id="MobiDB-lite"/>
    </source>
</evidence>
<feature type="region of interest" description="Disordered" evidence="1">
    <location>
        <begin position="150"/>
        <end position="208"/>
    </location>
</feature>
<feature type="compositionally biased region" description="Basic and acidic residues" evidence="1">
    <location>
        <begin position="194"/>
        <end position="208"/>
    </location>
</feature>
<accession>A0A0N4XIW1</accession>
<dbReference type="EMBL" id="UYSL01002828">
    <property type="protein sequence ID" value="VDL66053.1"/>
    <property type="molecule type" value="Genomic_DNA"/>
</dbReference>
<dbReference type="AlphaFoldDB" id="A0A0N4XIW1"/>
<dbReference type="WBParaSite" id="NBR_0000246301-mRNA-1">
    <property type="protein sequence ID" value="NBR_0000246301-mRNA-1"/>
    <property type="gene ID" value="NBR_0000246301"/>
</dbReference>
<reference evidence="3 4" key="2">
    <citation type="submission" date="2018-11" db="EMBL/GenBank/DDBJ databases">
        <authorList>
            <consortium name="Pathogen Informatics"/>
        </authorList>
    </citation>
    <scope>NUCLEOTIDE SEQUENCE [LARGE SCALE GENOMIC DNA]</scope>
</reference>
<feature type="region of interest" description="Disordered" evidence="1">
    <location>
        <begin position="465"/>
        <end position="507"/>
    </location>
</feature>
<evidence type="ECO:0000313" key="4">
    <source>
        <dbReference type="Proteomes" id="UP000271162"/>
    </source>
</evidence>
<evidence type="ECO:0000313" key="5">
    <source>
        <dbReference type="WBParaSite" id="NBR_0000246301-mRNA-1"/>
    </source>
</evidence>
<name>A0A0N4XIW1_NIPBR</name>
<protein>
    <submittedName>
        <fullName evidence="5">DUF5641 domain-containing protein</fullName>
    </submittedName>
</protein>
<feature type="region of interest" description="Disordered" evidence="1">
    <location>
        <begin position="412"/>
        <end position="433"/>
    </location>
</feature>
<sequence length="640" mass="74615">MLNTRPLLHVDSESATEQVPRPIDFLQNEFEIATPWNFEEDDAEDPDYDPSTEHQLTEKFWHMWQTEYLTSLKEKHQREVGKKRGSRLRPKIGDVVLIYDAMQPRYQWRMGRISELIKNSKGTIREAVLTTPSYRKIRRPLNLLIPLELDEEDNTRESQELQTHQTEDEKKDKEGHHKGEEAKDEAAPQQNLGKRTEPVSEEGMSARDPDDDVKFLSSLMLDIQVDQTNRVTRVFKELQQIQEAFNHEVSAATLIHLQWNYIVTEENFILGTPAFQILTADKQLRDMLSTRERFSRLASRFVYITRIYRDLHIAANWTKGAKWKTEAEAIIIGLEKNRTRFDAVIKDMETELQKAEKDFREGPCTASAEHVNALFRRAFENLKGTNQDKTDKKIAELQALVEAQASELANMKKKIGEEKETTTKNEESDANDEKYFQVMLKEVKDDTEPDLETNFDENEELIVRSEADQTQEDPVETEPEAPSDQEETRQANQRKRPHQEEHRTRNAERIQELKSRVARMKIELPYFPFRLLKFQIQGVNGKIRCSFCATDGKHYSDSCPIVVNGDERWKIIQETGGCQFCLLKCNDHQRCAYAGKPCFYCERVKGSSFEWLIPKDGGHHRALCNIPDKRREAQRRIENL</sequence>
<feature type="domain" description="DUF5641" evidence="2">
    <location>
        <begin position="54"/>
        <end position="147"/>
    </location>
</feature>
<dbReference type="Pfam" id="PF18701">
    <property type="entry name" value="DUF5641"/>
    <property type="match status" value="1"/>
</dbReference>
<dbReference type="STRING" id="27835.A0A0N4XIW1"/>
<feature type="compositionally biased region" description="Basic and acidic residues" evidence="1">
    <location>
        <begin position="498"/>
        <end position="507"/>
    </location>
</feature>
<organism evidence="5">
    <name type="scientific">Nippostrongylus brasiliensis</name>
    <name type="common">Rat hookworm</name>
    <dbReference type="NCBI Taxonomy" id="27835"/>
    <lineage>
        <taxon>Eukaryota</taxon>
        <taxon>Metazoa</taxon>
        <taxon>Ecdysozoa</taxon>
        <taxon>Nematoda</taxon>
        <taxon>Chromadorea</taxon>
        <taxon>Rhabditida</taxon>
        <taxon>Rhabditina</taxon>
        <taxon>Rhabditomorpha</taxon>
        <taxon>Strongyloidea</taxon>
        <taxon>Heligmosomidae</taxon>
        <taxon>Nippostrongylus</taxon>
    </lineage>
</organism>
<dbReference type="PANTHER" id="PTHR47331:SF5">
    <property type="entry name" value="RIBONUCLEASE H"/>
    <property type="match status" value="1"/>
</dbReference>
<gene>
    <name evidence="3" type="ORF">NBR_LOCUS2464</name>
</gene>
<dbReference type="Proteomes" id="UP000271162">
    <property type="component" value="Unassembled WGS sequence"/>
</dbReference>
<evidence type="ECO:0000313" key="3">
    <source>
        <dbReference type="EMBL" id="VDL66053.1"/>
    </source>
</evidence>
<feature type="compositionally biased region" description="Acidic residues" evidence="1">
    <location>
        <begin position="469"/>
        <end position="485"/>
    </location>
</feature>
<dbReference type="InterPro" id="IPR040676">
    <property type="entry name" value="DUF5641"/>
</dbReference>
<proteinExistence type="predicted"/>
<feature type="compositionally biased region" description="Basic and acidic residues" evidence="1">
    <location>
        <begin position="155"/>
        <end position="186"/>
    </location>
</feature>
<evidence type="ECO:0000259" key="2">
    <source>
        <dbReference type="Pfam" id="PF18701"/>
    </source>
</evidence>
<feature type="compositionally biased region" description="Basic and acidic residues" evidence="1">
    <location>
        <begin position="414"/>
        <end position="433"/>
    </location>
</feature>